<dbReference type="InterPro" id="IPR036291">
    <property type="entry name" value="NAD(P)-bd_dom_sf"/>
</dbReference>
<dbReference type="EMBL" id="MFES01000033">
    <property type="protein sequence ID" value="OGE84847.1"/>
    <property type="molecule type" value="Genomic_DNA"/>
</dbReference>
<dbReference type="InterPro" id="IPR020904">
    <property type="entry name" value="Sc_DH/Rdtase_CS"/>
</dbReference>
<dbReference type="PROSITE" id="PS00061">
    <property type="entry name" value="ADH_SHORT"/>
    <property type="match status" value="1"/>
</dbReference>
<dbReference type="Pfam" id="PF00106">
    <property type="entry name" value="adh_short"/>
    <property type="match status" value="1"/>
</dbReference>
<dbReference type="STRING" id="1817832.A3J48_03480"/>
<dbReference type="Proteomes" id="UP000176786">
    <property type="component" value="Unassembled WGS sequence"/>
</dbReference>
<dbReference type="PRINTS" id="PR00081">
    <property type="entry name" value="GDHRDH"/>
</dbReference>
<evidence type="ECO:0000313" key="4">
    <source>
        <dbReference type="EMBL" id="OGE84847.1"/>
    </source>
</evidence>
<dbReference type="SUPFAM" id="SSF51735">
    <property type="entry name" value="NAD(P)-binding Rossmann-fold domains"/>
    <property type="match status" value="1"/>
</dbReference>
<evidence type="ECO:0000313" key="5">
    <source>
        <dbReference type="Proteomes" id="UP000176786"/>
    </source>
</evidence>
<dbReference type="CDD" id="cd05233">
    <property type="entry name" value="SDR_c"/>
    <property type="match status" value="1"/>
</dbReference>
<protein>
    <recommendedName>
        <fullName evidence="6">Short-chain dehydrogenase</fullName>
    </recommendedName>
</protein>
<proteinExistence type="inferred from homology"/>
<reference evidence="4 5" key="1">
    <citation type="journal article" date="2016" name="Nat. Commun.">
        <title>Thousands of microbial genomes shed light on interconnected biogeochemical processes in an aquifer system.</title>
        <authorList>
            <person name="Anantharaman K."/>
            <person name="Brown C.T."/>
            <person name="Hug L.A."/>
            <person name="Sharon I."/>
            <person name="Castelle C.J."/>
            <person name="Probst A.J."/>
            <person name="Thomas B.C."/>
            <person name="Singh A."/>
            <person name="Wilkins M.J."/>
            <person name="Karaoz U."/>
            <person name="Brodie E.L."/>
            <person name="Williams K.H."/>
            <person name="Hubbard S.S."/>
            <person name="Banfield J.F."/>
        </authorList>
    </citation>
    <scope>NUCLEOTIDE SEQUENCE [LARGE SCALE GENOMIC DNA]</scope>
</reference>
<evidence type="ECO:0000256" key="2">
    <source>
        <dbReference type="ARBA" id="ARBA00023002"/>
    </source>
</evidence>
<gene>
    <name evidence="4" type="ORF">A3J48_03480</name>
</gene>
<evidence type="ECO:0000256" key="1">
    <source>
        <dbReference type="ARBA" id="ARBA00006484"/>
    </source>
</evidence>
<sequence>MLQAMKLKDKIVVIVGGSRGFGKALANLFIAEGSKVAIVSKNKENVESTGQEIGATPFVADVRDEQSLRDAAEQIHKQFGRIDIWVNSAGVFKTFPKEDLIDMDKAHELFDINFFGAVFGCRTAFPYLTESEGVMINILSSAALDATRAKNAKLYAASKWALRGWIEAYRGEKAESPVKILSVYPGGMKTHLHDEAIPEDFENFMDPVYVAEKVIDSLKLDNPEPDLIIKRPKV</sequence>
<comment type="caution">
    <text evidence="4">The sequence shown here is derived from an EMBL/GenBank/DDBJ whole genome shotgun (WGS) entry which is preliminary data.</text>
</comment>
<dbReference type="InterPro" id="IPR002347">
    <property type="entry name" value="SDR_fam"/>
</dbReference>
<dbReference type="Gene3D" id="3.40.50.720">
    <property type="entry name" value="NAD(P)-binding Rossmann-like Domain"/>
    <property type="match status" value="1"/>
</dbReference>
<dbReference type="PRINTS" id="PR00080">
    <property type="entry name" value="SDRFAMILY"/>
</dbReference>
<comment type="similarity">
    <text evidence="1 3">Belongs to the short-chain dehydrogenases/reductases (SDR) family.</text>
</comment>
<dbReference type="AlphaFoldDB" id="A0A1F5P4E7"/>
<accession>A0A1F5P4E7</accession>
<organism evidence="4 5">
    <name type="scientific">Candidatus Doudnabacteria bacterium RIFCSPHIGHO2_02_FULL_46_11</name>
    <dbReference type="NCBI Taxonomy" id="1817832"/>
    <lineage>
        <taxon>Bacteria</taxon>
        <taxon>Candidatus Doudnaibacteriota</taxon>
    </lineage>
</organism>
<dbReference type="PANTHER" id="PTHR43391">
    <property type="entry name" value="RETINOL DEHYDROGENASE-RELATED"/>
    <property type="match status" value="1"/>
</dbReference>
<dbReference type="GO" id="GO:0016491">
    <property type="term" value="F:oxidoreductase activity"/>
    <property type="evidence" value="ECO:0007669"/>
    <property type="project" value="UniProtKB-KW"/>
</dbReference>
<evidence type="ECO:0008006" key="6">
    <source>
        <dbReference type="Google" id="ProtNLM"/>
    </source>
</evidence>
<keyword evidence="2" id="KW-0560">Oxidoreductase</keyword>
<evidence type="ECO:0000256" key="3">
    <source>
        <dbReference type="RuleBase" id="RU000363"/>
    </source>
</evidence>
<dbReference type="PANTHER" id="PTHR43391:SF82">
    <property type="entry name" value="OXIDOREDUCTASE SADH-RELATED"/>
    <property type="match status" value="1"/>
</dbReference>
<name>A0A1F5P4E7_9BACT</name>